<protein>
    <submittedName>
        <fullName evidence="3">GWxTD domain-containing protein</fullName>
    </submittedName>
</protein>
<sequence>MTKRPFLLLLCFWVCLIASRPAASRRDFAGQYSLARRVVVDTRREADSLRLYVRFPNGSVVGSGQPLRMAVWPSYDAQQPVWQDSVSQLTKHTKRVGTAALVEFCVPMARLRAGQVLSLQPGPNAADTGDEAWLLLTVERLARPFILVDSMGAPLMRRYVHASEPFEVSTFGLDQPLLLRRYASNFTAALPPMTNPAAQPPAPRTLGVQDSIIFQAGQLVALQRAGLYLLNSGSSGPASSLLVEENNFPELTTAADLIQPLIYLTSSVERKKLYDAPSPKKAVDQFWLNAANRQQAGARQLIRTYYGRVAAANQLFSAYKAGWMTDRGMLYVVMGPPDAVYRTASEERWIYRQPDVGNSTYVFRAKPSTFAPEHYELVRRPEHEMLWYAAVEQWRKALTNARPAR</sequence>
<organism evidence="3 4">
    <name type="scientific">Hymenobacter qilianensis</name>
    <dbReference type="NCBI Taxonomy" id="1385715"/>
    <lineage>
        <taxon>Bacteria</taxon>
        <taxon>Pseudomonadati</taxon>
        <taxon>Bacteroidota</taxon>
        <taxon>Cytophagia</taxon>
        <taxon>Cytophagales</taxon>
        <taxon>Hymenobacteraceae</taxon>
        <taxon>Hymenobacter</taxon>
    </lineage>
</organism>
<feature type="chain" id="PRO_5029023020" evidence="1">
    <location>
        <begin position="23"/>
        <end position="405"/>
    </location>
</feature>
<dbReference type="Pfam" id="PF20094">
    <property type="entry name" value="GWxTD_dom"/>
    <property type="match status" value="1"/>
</dbReference>
<dbReference type="NCBIfam" id="TIGR04514">
    <property type="entry name" value="GWxTD_dom"/>
    <property type="match status" value="1"/>
</dbReference>
<dbReference type="Proteomes" id="UP000516093">
    <property type="component" value="Chromosome"/>
</dbReference>
<dbReference type="EMBL" id="CP060784">
    <property type="protein sequence ID" value="QNP50737.1"/>
    <property type="molecule type" value="Genomic_DNA"/>
</dbReference>
<keyword evidence="4" id="KW-1185">Reference proteome</keyword>
<evidence type="ECO:0000313" key="4">
    <source>
        <dbReference type="Proteomes" id="UP000516093"/>
    </source>
</evidence>
<proteinExistence type="predicted"/>
<keyword evidence="1" id="KW-0732">Signal</keyword>
<name>A0A7H0GR21_9BACT</name>
<reference evidence="3 4" key="1">
    <citation type="submission" date="2020-08" db="EMBL/GenBank/DDBJ databases">
        <title>Genome sequence of Hymenobacter qilianensis JCM 19763T.</title>
        <authorList>
            <person name="Hyun D.-W."/>
            <person name="Bae J.-W."/>
        </authorList>
    </citation>
    <scope>NUCLEOTIDE SEQUENCE [LARGE SCALE GENOMIC DNA]</scope>
    <source>
        <strain evidence="3 4">JCM 19763</strain>
    </source>
</reference>
<dbReference type="AlphaFoldDB" id="A0A7H0GR21"/>
<dbReference type="RefSeq" id="WP_187731058.1">
    <property type="nucleotide sequence ID" value="NZ_BMFN01000001.1"/>
</dbReference>
<gene>
    <name evidence="3" type="ORF">H9L05_11070</name>
</gene>
<dbReference type="KEGG" id="hqi:H9L05_11070"/>
<dbReference type="InterPro" id="IPR030959">
    <property type="entry name" value="GWxTD_dom"/>
</dbReference>
<feature type="signal peptide" evidence="1">
    <location>
        <begin position="1"/>
        <end position="22"/>
    </location>
</feature>
<feature type="domain" description="GWxTD" evidence="2">
    <location>
        <begin position="226"/>
        <end position="396"/>
    </location>
</feature>
<accession>A0A7H0GR21</accession>
<evidence type="ECO:0000256" key="1">
    <source>
        <dbReference type="SAM" id="SignalP"/>
    </source>
</evidence>
<evidence type="ECO:0000313" key="3">
    <source>
        <dbReference type="EMBL" id="QNP50737.1"/>
    </source>
</evidence>
<evidence type="ECO:0000259" key="2">
    <source>
        <dbReference type="Pfam" id="PF20094"/>
    </source>
</evidence>